<dbReference type="GO" id="GO:0004222">
    <property type="term" value="F:metalloendopeptidase activity"/>
    <property type="evidence" value="ECO:0007669"/>
    <property type="project" value="InterPro"/>
</dbReference>
<dbReference type="InterPro" id="IPR029463">
    <property type="entry name" value="Lys_MEP"/>
</dbReference>
<name>A0A9P7KDF1_9AGAR</name>
<dbReference type="CDD" id="cd11008">
    <property type="entry name" value="M35_deuterolysin_like"/>
    <property type="match status" value="1"/>
</dbReference>
<feature type="binding site" evidence="10">
    <location>
        <position position="264"/>
    </location>
    <ligand>
        <name>Zn(2+)</name>
        <dbReference type="ChEBI" id="CHEBI:29105"/>
        <note>catalytic</note>
    </ligand>
</feature>
<dbReference type="InterPro" id="IPR050414">
    <property type="entry name" value="Fungal_M35_metalloproteases"/>
</dbReference>
<evidence type="ECO:0000256" key="5">
    <source>
        <dbReference type="ARBA" id="ARBA00022801"/>
    </source>
</evidence>
<feature type="chain" id="PRO_5040535700" description="Neutral protease 2" evidence="11">
    <location>
        <begin position="18"/>
        <end position="301"/>
    </location>
</feature>
<dbReference type="Pfam" id="PF14521">
    <property type="entry name" value="Aspzincin_M35"/>
    <property type="match status" value="1"/>
</dbReference>
<feature type="active site" evidence="9">
    <location>
        <position position="254"/>
    </location>
</feature>
<comment type="similarity">
    <text evidence="11">Belongs to the peptidase M35 family.</text>
</comment>
<keyword evidence="14" id="KW-1185">Reference proteome</keyword>
<evidence type="ECO:0000259" key="12">
    <source>
        <dbReference type="Pfam" id="PF14521"/>
    </source>
</evidence>
<dbReference type="EC" id="3.4.24.39" evidence="11"/>
<comment type="caution">
    <text evidence="13">The sequence shown here is derived from an EMBL/GenBank/DDBJ whole genome shotgun (WGS) entry which is preliminary data.</text>
</comment>
<reference evidence="13" key="2">
    <citation type="submission" date="2021-10" db="EMBL/GenBank/DDBJ databases">
        <title>Phylogenomics reveals ancestral predisposition of the termite-cultivated fungus Termitomyces towards a domesticated lifestyle.</title>
        <authorList>
            <person name="Auxier B."/>
            <person name="Grum-Grzhimaylo A."/>
            <person name="Cardenas M.E."/>
            <person name="Lodge J.D."/>
            <person name="Laessoe T."/>
            <person name="Pedersen O."/>
            <person name="Smith M.E."/>
            <person name="Kuyper T.W."/>
            <person name="Franco-Molano E.A."/>
            <person name="Baroni T.J."/>
            <person name="Aanen D.K."/>
        </authorList>
    </citation>
    <scope>NUCLEOTIDE SEQUENCE</scope>
    <source>
        <strain evidence="13">AP01</strain>
        <tissue evidence="13">Mycelium</tissue>
    </source>
</reference>
<evidence type="ECO:0000256" key="10">
    <source>
        <dbReference type="PIRSR" id="PIRSR601384-2"/>
    </source>
</evidence>
<dbReference type="GO" id="GO:0006508">
    <property type="term" value="P:proteolysis"/>
    <property type="evidence" value="ECO:0007669"/>
    <property type="project" value="UniProtKB-KW"/>
</dbReference>
<evidence type="ECO:0000256" key="3">
    <source>
        <dbReference type="ARBA" id="ARBA00022670"/>
    </source>
</evidence>
<dbReference type="PANTHER" id="PTHR37016:SF3">
    <property type="entry name" value="NEUTRAL PROTEASE 2-RELATED"/>
    <property type="match status" value="1"/>
</dbReference>
<dbReference type="OrthoDB" id="412874at2759"/>
<keyword evidence="2 11" id="KW-0964">Secreted</keyword>
<dbReference type="PRINTS" id="PR00768">
    <property type="entry name" value="DEUTEROLYSIN"/>
</dbReference>
<reference evidence="13" key="1">
    <citation type="submission" date="2020-07" db="EMBL/GenBank/DDBJ databases">
        <authorList>
            <person name="Nieuwenhuis M."/>
            <person name="Van De Peppel L.J.J."/>
        </authorList>
    </citation>
    <scope>NUCLEOTIDE SEQUENCE</scope>
    <source>
        <strain evidence="13">AP01</strain>
        <tissue evidence="13">Mycelium</tissue>
    </source>
</reference>
<keyword evidence="6 10" id="KW-0862">Zinc</keyword>
<feature type="domain" description="Lysine-specific metallo-endopeptidase" evidence="12">
    <location>
        <begin position="197"/>
        <end position="291"/>
    </location>
</feature>
<dbReference type="GO" id="GO:0046872">
    <property type="term" value="F:metal ion binding"/>
    <property type="evidence" value="ECO:0007669"/>
    <property type="project" value="UniProtKB-KW"/>
</dbReference>
<keyword evidence="8" id="KW-0865">Zymogen</keyword>
<dbReference type="Gene3D" id="2.60.40.2970">
    <property type="match status" value="1"/>
</dbReference>
<evidence type="ECO:0000256" key="8">
    <source>
        <dbReference type="ARBA" id="ARBA00023145"/>
    </source>
</evidence>
<gene>
    <name evidence="13" type="ORF">DXG03_007627</name>
</gene>
<evidence type="ECO:0000313" key="13">
    <source>
        <dbReference type="EMBL" id="KAG5644805.1"/>
    </source>
</evidence>
<dbReference type="AlphaFoldDB" id="A0A9P7KDF1"/>
<protein>
    <recommendedName>
        <fullName evidence="11">Neutral protease 2</fullName>
        <ecNumber evidence="11">3.4.24.39</ecNumber>
    </recommendedName>
    <alternativeName>
        <fullName evidence="11">Deuterolysin</fullName>
    </alternativeName>
</protein>
<accession>A0A9P7KDF1</accession>
<keyword evidence="4 10" id="KW-0479">Metal-binding</keyword>
<keyword evidence="11" id="KW-0732">Signal</keyword>
<feature type="signal peptide" evidence="11">
    <location>
        <begin position="1"/>
        <end position="17"/>
    </location>
</feature>
<comment type="subcellular location">
    <subcellularLocation>
        <location evidence="1 11">Secreted</location>
    </subcellularLocation>
</comment>
<comment type="cofactor">
    <cofactor evidence="10 11">
        <name>Zn(2+)</name>
        <dbReference type="ChEBI" id="CHEBI:29105"/>
    </cofactor>
    <text evidence="10 11">Binds 1 zinc ion per subunit.</text>
</comment>
<feature type="binding site" evidence="10">
    <location>
        <position position="257"/>
    </location>
    <ligand>
        <name>Zn(2+)</name>
        <dbReference type="ChEBI" id="CHEBI:29105"/>
        <note>catalytic</note>
    </ligand>
</feature>
<sequence length="301" mass="32677">MLFSSFVALGLASVAFATPSKRFDGLTVELSGPPDTVHSVSNLKFKAVVKNGGSEDVKIFKYSTILDDRLPTKSFSVTKDGKTVPFRGVKLQVNLDVLDDRAFTLIPAGGSVTVNHDVASLFDFSSVGAGTFSFQPIADFRLLGAKDEVKGVESFSKVQVASNNMVIKVSRDVSKRELPRLEKRADVTCTNTWKRNFIEDSYGVCSNGVIAYTVASTTNIYYCDLFFKEVSTITVCSTTTVAARNLRSGTTLHELTHAVANTDDISYGCSANKQLSEAQAVINADNYNCFASQVYKNTRCG</sequence>
<comment type="catalytic activity">
    <reaction evidence="11">
        <text>Preferential cleavage of bonds with hydrophobic residues in P1'. Also 3-Asn-|-Gln-4 and 8-Gly-|-Ser-9 bonds in insulin B chain.</text>
        <dbReference type="EC" id="3.4.24.39"/>
    </reaction>
</comment>
<dbReference type="InterPro" id="IPR001384">
    <property type="entry name" value="Peptidase_M35"/>
</dbReference>
<evidence type="ECO:0000256" key="7">
    <source>
        <dbReference type="ARBA" id="ARBA00023049"/>
    </source>
</evidence>
<dbReference type="SUPFAM" id="SSF55486">
    <property type="entry name" value="Metalloproteases ('zincins'), catalytic domain"/>
    <property type="match status" value="1"/>
</dbReference>
<dbReference type="Proteomes" id="UP000775547">
    <property type="component" value="Unassembled WGS sequence"/>
</dbReference>
<evidence type="ECO:0000256" key="1">
    <source>
        <dbReference type="ARBA" id="ARBA00004613"/>
    </source>
</evidence>
<dbReference type="PANTHER" id="PTHR37016">
    <property type="match status" value="1"/>
</dbReference>
<dbReference type="GO" id="GO:0005576">
    <property type="term" value="C:extracellular region"/>
    <property type="evidence" value="ECO:0007669"/>
    <property type="project" value="UniProtKB-SubCell"/>
</dbReference>
<evidence type="ECO:0000256" key="6">
    <source>
        <dbReference type="ARBA" id="ARBA00022833"/>
    </source>
</evidence>
<evidence type="ECO:0000256" key="2">
    <source>
        <dbReference type="ARBA" id="ARBA00022525"/>
    </source>
</evidence>
<keyword evidence="11" id="KW-0165">Cleavage on pair of basic residues</keyword>
<keyword evidence="5 11" id="KW-0378">Hydrolase</keyword>
<evidence type="ECO:0000313" key="14">
    <source>
        <dbReference type="Proteomes" id="UP000775547"/>
    </source>
</evidence>
<proteinExistence type="inferred from homology"/>
<evidence type="ECO:0000256" key="4">
    <source>
        <dbReference type="ARBA" id="ARBA00022723"/>
    </source>
</evidence>
<feature type="binding site" evidence="10">
    <location>
        <position position="253"/>
    </location>
    <ligand>
        <name>Zn(2+)</name>
        <dbReference type="ChEBI" id="CHEBI:29105"/>
        <note>catalytic</note>
    </ligand>
</feature>
<dbReference type="Pfam" id="PF02102">
    <property type="entry name" value="Peptidase_M35"/>
    <property type="match status" value="1"/>
</dbReference>
<comment type="function">
    <text evidence="11">Secreted metalloproteinase that allows assimilation of proteinaceous substrates. Shows high activities on basic nuclear substrates such as histone and protamine.</text>
</comment>
<evidence type="ECO:0000256" key="11">
    <source>
        <dbReference type="RuleBase" id="RU361126"/>
    </source>
</evidence>
<dbReference type="EMBL" id="JABCKV010000058">
    <property type="protein sequence ID" value="KAG5644805.1"/>
    <property type="molecule type" value="Genomic_DNA"/>
</dbReference>
<evidence type="ECO:0000256" key="9">
    <source>
        <dbReference type="PIRSR" id="PIRSR601384-1"/>
    </source>
</evidence>
<keyword evidence="7 11" id="KW-0482">Metalloprotease</keyword>
<keyword evidence="3 11" id="KW-0645">Protease</keyword>
<organism evidence="13 14">
    <name type="scientific">Asterophora parasitica</name>
    <dbReference type="NCBI Taxonomy" id="117018"/>
    <lineage>
        <taxon>Eukaryota</taxon>
        <taxon>Fungi</taxon>
        <taxon>Dikarya</taxon>
        <taxon>Basidiomycota</taxon>
        <taxon>Agaricomycotina</taxon>
        <taxon>Agaricomycetes</taxon>
        <taxon>Agaricomycetidae</taxon>
        <taxon>Agaricales</taxon>
        <taxon>Tricholomatineae</taxon>
        <taxon>Lyophyllaceae</taxon>
        <taxon>Asterophora</taxon>
    </lineage>
</organism>